<protein>
    <submittedName>
        <fullName evidence="1">Uncharacterized protein</fullName>
    </submittedName>
</protein>
<dbReference type="OrthoDB" id="4067902at2759"/>
<feature type="non-terminal residue" evidence="1">
    <location>
        <position position="75"/>
    </location>
</feature>
<sequence length="75" mass="8649">QGLLELLPTAVRLWDEVIIDFITSLSVSTYKDVNSQEVYNSIIVIVDYFSKIAHFISTYKILLGEELVILFLREI</sequence>
<accession>A0A318Z4I5</accession>
<dbReference type="RefSeq" id="XP_025427239.1">
    <property type="nucleotide sequence ID" value="XM_025571349.1"/>
</dbReference>
<dbReference type="GeneID" id="37072577"/>
<keyword evidence="2" id="KW-1185">Reference proteome</keyword>
<evidence type="ECO:0000313" key="1">
    <source>
        <dbReference type="EMBL" id="PYH41257.1"/>
    </source>
</evidence>
<dbReference type="AlphaFoldDB" id="A0A318Z4I5"/>
<evidence type="ECO:0000313" key="2">
    <source>
        <dbReference type="Proteomes" id="UP000248349"/>
    </source>
</evidence>
<organism evidence="1 2">
    <name type="scientific">Aspergillus saccharolyticus JOP 1030-1</name>
    <dbReference type="NCBI Taxonomy" id="1450539"/>
    <lineage>
        <taxon>Eukaryota</taxon>
        <taxon>Fungi</taxon>
        <taxon>Dikarya</taxon>
        <taxon>Ascomycota</taxon>
        <taxon>Pezizomycotina</taxon>
        <taxon>Eurotiomycetes</taxon>
        <taxon>Eurotiomycetidae</taxon>
        <taxon>Eurotiales</taxon>
        <taxon>Aspergillaceae</taxon>
        <taxon>Aspergillus</taxon>
        <taxon>Aspergillus subgen. Circumdati</taxon>
    </lineage>
</organism>
<gene>
    <name evidence="1" type="ORF">BP01DRAFT_266491</name>
</gene>
<reference evidence="1 2" key="1">
    <citation type="submission" date="2016-12" db="EMBL/GenBank/DDBJ databases">
        <title>The genomes of Aspergillus section Nigri reveals drivers in fungal speciation.</title>
        <authorList>
            <consortium name="DOE Joint Genome Institute"/>
            <person name="Vesth T.C."/>
            <person name="Nybo J."/>
            <person name="Theobald S."/>
            <person name="Brandl J."/>
            <person name="Frisvad J.C."/>
            <person name="Nielsen K.F."/>
            <person name="Lyhne E.K."/>
            <person name="Kogle M.E."/>
            <person name="Kuo A."/>
            <person name="Riley R."/>
            <person name="Clum A."/>
            <person name="Nolan M."/>
            <person name="Lipzen A."/>
            <person name="Salamov A."/>
            <person name="Henrissat B."/>
            <person name="Wiebenga A."/>
            <person name="De Vries R.P."/>
            <person name="Grigoriev I.V."/>
            <person name="Mortensen U.H."/>
            <person name="Andersen M.R."/>
            <person name="Baker S.E."/>
        </authorList>
    </citation>
    <scope>NUCLEOTIDE SEQUENCE [LARGE SCALE GENOMIC DNA]</scope>
    <source>
        <strain evidence="1 2">JOP 1030-1</strain>
    </source>
</reference>
<name>A0A318Z4I5_9EURO</name>
<dbReference type="EMBL" id="KZ821266">
    <property type="protein sequence ID" value="PYH41257.1"/>
    <property type="molecule type" value="Genomic_DNA"/>
</dbReference>
<dbReference type="Proteomes" id="UP000248349">
    <property type="component" value="Unassembled WGS sequence"/>
</dbReference>
<proteinExistence type="predicted"/>
<feature type="non-terminal residue" evidence="1">
    <location>
        <position position="1"/>
    </location>
</feature>